<feature type="transmembrane region" description="Helical" evidence="5">
    <location>
        <begin position="207"/>
        <end position="230"/>
    </location>
</feature>
<comment type="subcellular location">
    <subcellularLocation>
        <location evidence="1">Membrane</location>
    </subcellularLocation>
</comment>
<dbReference type="SUPFAM" id="SSF81321">
    <property type="entry name" value="Family A G protein-coupled receptor-like"/>
    <property type="match status" value="1"/>
</dbReference>
<feature type="transmembrane region" description="Helical" evidence="5">
    <location>
        <begin position="291"/>
        <end position="317"/>
    </location>
</feature>
<comment type="caution">
    <text evidence="7">The sequence shown here is derived from an EMBL/GenBank/DDBJ whole genome shotgun (WGS) entry which is preliminary data.</text>
</comment>
<reference evidence="7" key="1">
    <citation type="submission" date="2021-02" db="EMBL/GenBank/DDBJ databases">
        <authorList>
            <person name="Nowell W R."/>
        </authorList>
    </citation>
    <scope>NUCLEOTIDE SEQUENCE</scope>
</reference>
<dbReference type="PANTHER" id="PTHR46641:SF2">
    <property type="entry name" value="FMRFAMIDE RECEPTOR"/>
    <property type="match status" value="1"/>
</dbReference>
<feature type="domain" description="G-protein coupled receptors family 1 profile" evidence="6">
    <location>
        <begin position="32"/>
        <end position="314"/>
    </location>
</feature>
<dbReference type="InterPro" id="IPR052954">
    <property type="entry name" value="GPCR-Ligand_Int"/>
</dbReference>
<dbReference type="PANTHER" id="PTHR46641">
    <property type="entry name" value="FMRFAMIDE RECEPTOR-RELATED"/>
    <property type="match status" value="1"/>
</dbReference>
<feature type="transmembrane region" description="Helical" evidence="5">
    <location>
        <begin position="123"/>
        <end position="142"/>
    </location>
</feature>
<organism evidence="7 8">
    <name type="scientific">Adineta steineri</name>
    <dbReference type="NCBI Taxonomy" id="433720"/>
    <lineage>
        <taxon>Eukaryota</taxon>
        <taxon>Metazoa</taxon>
        <taxon>Spiralia</taxon>
        <taxon>Gnathifera</taxon>
        <taxon>Rotifera</taxon>
        <taxon>Eurotatoria</taxon>
        <taxon>Bdelloidea</taxon>
        <taxon>Adinetida</taxon>
        <taxon>Adinetidae</taxon>
        <taxon>Adineta</taxon>
    </lineage>
</organism>
<evidence type="ECO:0000256" key="2">
    <source>
        <dbReference type="ARBA" id="ARBA00022692"/>
    </source>
</evidence>
<evidence type="ECO:0000259" key="6">
    <source>
        <dbReference type="PROSITE" id="PS50262"/>
    </source>
</evidence>
<protein>
    <recommendedName>
        <fullName evidence="6">G-protein coupled receptors family 1 profile domain-containing protein</fullName>
    </recommendedName>
</protein>
<keyword evidence="4 5" id="KW-0472">Membrane</keyword>
<keyword evidence="2 5" id="KW-0812">Transmembrane</keyword>
<evidence type="ECO:0000256" key="1">
    <source>
        <dbReference type="ARBA" id="ARBA00004370"/>
    </source>
</evidence>
<evidence type="ECO:0000256" key="3">
    <source>
        <dbReference type="ARBA" id="ARBA00022989"/>
    </source>
</evidence>
<proteinExistence type="predicted"/>
<feature type="transmembrane region" description="Helical" evidence="5">
    <location>
        <begin position="51"/>
        <end position="70"/>
    </location>
</feature>
<feature type="transmembrane region" description="Helical" evidence="5">
    <location>
        <begin position="20"/>
        <end position="39"/>
    </location>
</feature>
<dbReference type="Gene3D" id="1.20.1070.10">
    <property type="entry name" value="Rhodopsin 7-helix transmembrane proteins"/>
    <property type="match status" value="1"/>
</dbReference>
<dbReference type="EMBL" id="CAJNOE010000015">
    <property type="protein sequence ID" value="CAF0733789.1"/>
    <property type="molecule type" value="Genomic_DNA"/>
</dbReference>
<name>A0A813N2M4_9BILA</name>
<sequence length="367" mass="42714">MSSSSVSDGILKFATQYSIYSGFIIFSFGVIGNVLNLLVFTQLKLFRTNRCAFYITIESISNFIYQFSLLSTTMLTSLYGDDATGRSLNKSNTINLIRNTTMLTSLYGDDATGRSFIWCKLRYILGQICALTTIYMICFTVVDQFFSTNHRFNLRQMCTLKLGRYVSSIFICFAIIHSILLGTSYNIQPTLGCVLSNYVWIQYSTFFFYPILIGFLPIVIASSFSILAYHNVRHIVRRQLPIVRRKLDKQITAMVLTRVMVFVCLTLPYNVYRIYAINFPISPSMPMAYAIGRLIQVIFTSIYIINYIINFYIFIIFSSRFRRQARLVLVKKCWQRWKYWCCSINNRIEPDNNIERRNSQMESEENI</sequence>
<evidence type="ECO:0000256" key="4">
    <source>
        <dbReference type="ARBA" id="ARBA00023136"/>
    </source>
</evidence>
<feature type="transmembrane region" description="Helical" evidence="5">
    <location>
        <begin position="251"/>
        <end position="271"/>
    </location>
</feature>
<evidence type="ECO:0000256" key="5">
    <source>
        <dbReference type="SAM" id="Phobius"/>
    </source>
</evidence>
<dbReference type="CDD" id="cd00637">
    <property type="entry name" value="7tm_classA_rhodopsin-like"/>
    <property type="match status" value="1"/>
</dbReference>
<keyword evidence="3 5" id="KW-1133">Transmembrane helix</keyword>
<evidence type="ECO:0000313" key="7">
    <source>
        <dbReference type="EMBL" id="CAF0733789.1"/>
    </source>
</evidence>
<accession>A0A813N2M4</accession>
<dbReference type="AlphaFoldDB" id="A0A813N2M4"/>
<dbReference type="Proteomes" id="UP000663860">
    <property type="component" value="Unassembled WGS sequence"/>
</dbReference>
<gene>
    <name evidence="7" type="ORF">IZO911_LOCUS3067</name>
</gene>
<dbReference type="PROSITE" id="PS50262">
    <property type="entry name" value="G_PROTEIN_RECEP_F1_2"/>
    <property type="match status" value="1"/>
</dbReference>
<dbReference type="GO" id="GO:0016020">
    <property type="term" value="C:membrane"/>
    <property type="evidence" value="ECO:0007669"/>
    <property type="project" value="UniProtKB-SubCell"/>
</dbReference>
<evidence type="ECO:0000313" key="8">
    <source>
        <dbReference type="Proteomes" id="UP000663860"/>
    </source>
</evidence>
<dbReference type="InterPro" id="IPR017452">
    <property type="entry name" value="GPCR_Rhodpsn_7TM"/>
</dbReference>
<feature type="transmembrane region" description="Helical" evidence="5">
    <location>
        <begin position="162"/>
        <end position="187"/>
    </location>
</feature>